<dbReference type="PANTHER" id="PTHR43394">
    <property type="entry name" value="ATP-DEPENDENT PERMEASE MDL1, MITOCHONDRIAL"/>
    <property type="match status" value="1"/>
</dbReference>
<dbReference type="SMART" id="SM00382">
    <property type="entry name" value="AAA"/>
    <property type="match status" value="1"/>
</dbReference>
<dbReference type="CDD" id="cd18563">
    <property type="entry name" value="ABC_6TM_exporter_like"/>
    <property type="match status" value="1"/>
</dbReference>
<evidence type="ECO:0000256" key="6">
    <source>
        <dbReference type="ARBA" id="ARBA00023136"/>
    </source>
</evidence>
<evidence type="ECO:0000256" key="1">
    <source>
        <dbReference type="ARBA" id="ARBA00004651"/>
    </source>
</evidence>
<feature type="transmembrane region" description="Helical" evidence="7">
    <location>
        <begin position="280"/>
        <end position="298"/>
    </location>
</feature>
<feature type="transmembrane region" description="Helical" evidence="7">
    <location>
        <begin position="384"/>
        <end position="406"/>
    </location>
</feature>
<sequence>MSLVEKIPDIIMPAGDILYFAKADMNENGSFVDSWLGVTENHIFVYAENGSVLKSLGISELKGAKLDSYIGGGSLVVESEDGGVVVVRFSAPLTSKFTVAVKVIENLINGKPLPVLSKNDLPRQCPNCERPLQEGTNACSVCVDRKKVVGRLLGYTKPYRLQMLFAMVMLILATLLELAPPYITKILVDEVLEPQDIGGGLLLWVALLGVTSIVLALMQIVRGVLGVWIGSKVMGDLRKEVYQSLMRLSLSYFDRRQTSQFIGRVNRDVEDTRQFLTDGVLWVVGQALMLVAILVMMLSLDWKLTLFALLPTPIVILFSVMIWPRVHQMWYKQWQAINRLNMVVGDTLQGIRVVKAFGQEKQEQSRYMKGNDILMSQTIKTDGMWQGVFPIFSFITGTGMLLVWYFGGMSVVSNDLSLGTLMAFVAYLGMFFGPLQWYNQMITWVSRAISSANRIFEIMDTPSKVPDSKSAVTVNDMEGKVEISNVTFGYEKHSPVIKDLNLIVEPGEMIGLVGHSGAGKSTLINLISRFYDPTEGTITIDGIDLKDIRQEDLHKQIGVVLQETFLFDGSISDNIAYSNQDATPDDIMRAAKIANAHEFIVKMADGYETQVGERGHRLSGGQKQRIAIARAILHDPRILILDEATASVDTETEHKIQEAVSRLVQGRTTFAIAHRLSTLRNANRLVVIDKGQIAEIGTHEELLAQKGIYYKLVEAQKEMSQIKGVEVG</sequence>
<feature type="domain" description="ABC transporter" evidence="8">
    <location>
        <begin position="481"/>
        <end position="715"/>
    </location>
</feature>
<keyword evidence="3" id="KW-0547">Nucleotide-binding</keyword>
<keyword evidence="4 10" id="KW-0067">ATP-binding</keyword>
<evidence type="ECO:0000256" key="2">
    <source>
        <dbReference type="ARBA" id="ARBA00022692"/>
    </source>
</evidence>
<evidence type="ECO:0000259" key="8">
    <source>
        <dbReference type="PROSITE" id="PS50893"/>
    </source>
</evidence>
<dbReference type="Gene3D" id="1.20.1560.10">
    <property type="entry name" value="ABC transporter type 1, transmembrane domain"/>
    <property type="match status" value="1"/>
</dbReference>
<dbReference type="InterPro" id="IPR027417">
    <property type="entry name" value="P-loop_NTPase"/>
</dbReference>
<comment type="subcellular location">
    <subcellularLocation>
        <location evidence="1">Cell membrane</location>
        <topology evidence="1">Multi-pass membrane protein</topology>
    </subcellularLocation>
</comment>
<feature type="domain" description="ABC transmembrane type-1" evidence="9">
    <location>
        <begin position="164"/>
        <end position="437"/>
    </location>
</feature>
<evidence type="ECO:0000313" key="10">
    <source>
        <dbReference type="EMBL" id="MBM7618225.1"/>
    </source>
</evidence>
<dbReference type="InterPro" id="IPR036640">
    <property type="entry name" value="ABC1_TM_sf"/>
</dbReference>
<feature type="transmembrane region" description="Helical" evidence="7">
    <location>
        <begin position="304"/>
        <end position="323"/>
    </location>
</feature>
<accession>A0ABS2NU94</accession>
<dbReference type="PANTHER" id="PTHR43394:SF1">
    <property type="entry name" value="ATP-BINDING CASSETTE SUB-FAMILY B MEMBER 10, MITOCHONDRIAL"/>
    <property type="match status" value="1"/>
</dbReference>
<feature type="transmembrane region" description="Helical" evidence="7">
    <location>
        <begin position="161"/>
        <end position="183"/>
    </location>
</feature>
<dbReference type="Pfam" id="PF00005">
    <property type="entry name" value="ABC_tran"/>
    <property type="match status" value="1"/>
</dbReference>
<dbReference type="RefSeq" id="WP_204412392.1">
    <property type="nucleotide sequence ID" value="NZ_JAFBED010000001.1"/>
</dbReference>
<keyword evidence="6 7" id="KW-0472">Membrane</keyword>
<evidence type="ECO:0000256" key="3">
    <source>
        <dbReference type="ARBA" id="ARBA00022741"/>
    </source>
</evidence>
<feature type="transmembrane region" description="Helical" evidence="7">
    <location>
        <begin position="418"/>
        <end position="438"/>
    </location>
</feature>
<dbReference type="Gene3D" id="3.40.50.300">
    <property type="entry name" value="P-loop containing nucleotide triphosphate hydrolases"/>
    <property type="match status" value="1"/>
</dbReference>
<proteinExistence type="predicted"/>
<name>A0ABS2NU94_9BACI</name>
<dbReference type="EMBL" id="JAFBED010000001">
    <property type="protein sequence ID" value="MBM7618225.1"/>
    <property type="molecule type" value="Genomic_DNA"/>
</dbReference>
<dbReference type="InterPro" id="IPR003593">
    <property type="entry name" value="AAA+_ATPase"/>
</dbReference>
<evidence type="ECO:0000256" key="4">
    <source>
        <dbReference type="ARBA" id="ARBA00022840"/>
    </source>
</evidence>
<dbReference type="Pfam" id="PF00664">
    <property type="entry name" value="ABC_membrane"/>
    <property type="match status" value="1"/>
</dbReference>
<comment type="caution">
    <text evidence="10">The sequence shown here is derived from an EMBL/GenBank/DDBJ whole genome shotgun (WGS) entry which is preliminary data.</text>
</comment>
<dbReference type="PROSITE" id="PS50893">
    <property type="entry name" value="ABC_TRANSPORTER_2"/>
    <property type="match status" value="1"/>
</dbReference>
<dbReference type="InterPro" id="IPR017871">
    <property type="entry name" value="ABC_transporter-like_CS"/>
</dbReference>
<dbReference type="Proteomes" id="UP000737402">
    <property type="component" value="Unassembled WGS sequence"/>
</dbReference>
<evidence type="ECO:0000256" key="5">
    <source>
        <dbReference type="ARBA" id="ARBA00022989"/>
    </source>
</evidence>
<gene>
    <name evidence="10" type="ORF">JOC95_000067</name>
</gene>
<keyword evidence="5 7" id="KW-1133">Transmembrane helix</keyword>
<evidence type="ECO:0000256" key="7">
    <source>
        <dbReference type="SAM" id="Phobius"/>
    </source>
</evidence>
<dbReference type="GO" id="GO:0005524">
    <property type="term" value="F:ATP binding"/>
    <property type="evidence" value="ECO:0007669"/>
    <property type="project" value="UniProtKB-KW"/>
</dbReference>
<dbReference type="SUPFAM" id="SSF90123">
    <property type="entry name" value="ABC transporter transmembrane region"/>
    <property type="match status" value="1"/>
</dbReference>
<protein>
    <submittedName>
        <fullName evidence="10">ATP-binding cassette subfamily B protein</fullName>
    </submittedName>
</protein>
<dbReference type="InterPro" id="IPR003439">
    <property type="entry name" value="ABC_transporter-like_ATP-bd"/>
</dbReference>
<feature type="transmembrane region" description="Helical" evidence="7">
    <location>
        <begin position="203"/>
        <end position="229"/>
    </location>
</feature>
<dbReference type="PROSITE" id="PS50929">
    <property type="entry name" value="ABC_TM1F"/>
    <property type="match status" value="1"/>
</dbReference>
<evidence type="ECO:0000313" key="11">
    <source>
        <dbReference type="Proteomes" id="UP000737402"/>
    </source>
</evidence>
<keyword evidence="11" id="KW-1185">Reference proteome</keyword>
<dbReference type="SUPFAM" id="SSF52540">
    <property type="entry name" value="P-loop containing nucleoside triphosphate hydrolases"/>
    <property type="match status" value="1"/>
</dbReference>
<dbReference type="PROSITE" id="PS00211">
    <property type="entry name" value="ABC_TRANSPORTER_1"/>
    <property type="match status" value="1"/>
</dbReference>
<keyword evidence="2 7" id="KW-0812">Transmembrane</keyword>
<evidence type="ECO:0000259" key="9">
    <source>
        <dbReference type="PROSITE" id="PS50929"/>
    </source>
</evidence>
<reference evidence="10 11" key="1">
    <citation type="submission" date="2021-01" db="EMBL/GenBank/DDBJ databases">
        <title>Genomic Encyclopedia of Type Strains, Phase IV (KMG-IV): sequencing the most valuable type-strain genomes for metagenomic binning, comparative biology and taxonomic classification.</title>
        <authorList>
            <person name="Goeker M."/>
        </authorList>
    </citation>
    <scope>NUCLEOTIDE SEQUENCE [LARGE SCALE GENOMIC DNA]</scope>
    <source>
        <strain evidence="10 11">DSM 25879</strain>
    </source>
</reference>
<dbReference type="InterPro" id="IPR011527">
    <property type="entry name" value="ABC1_TM_dom"/>
</dbReference>
<organism evidence="10 11">
    <name type="scientific">Sutcliffiella tianshenii</name>
    <dbReference type="NCBI Taxonomy" id="1463404"/>
    <lineage>
        <taxon>Bacteria</taxon>
        <taxon>Bacillati</taxon>
        <taxon>Bacillota</taxon>
        <taxon>Bacilli</taxon>
        <taxon>Bacillales</taxon>
        <taxon>Bacillaceae</taxon>
        <taxon>Sutcliffiella</taxon>
    </lineage>
</organism>
<dbReference type="InterPro" id="IPR039421">
    <property type="entry name" value="Type_1_exporter"/>
</dbReference>